<dbReference type="SUPFAM" id="SSF51126">
    <property type="entry name" value="Pectin lyase-like"/>
    <property type="match status" value="1"/>
</dbReference>
<dbReference type="InParanoid" id="A0A146GDD1"/>
<feature type="chain" id="PRO_5007524972" evidence="1">
    <location>
        <begin position="24"/>
        <end position="741"/>
    </location>
</feature>
<dbReference type="OrthoDB" id="9760240at2"/>
<keyword evidence="1" id="KW-0732">Signal</keyword>
<accession>A0A146GDD1</accession>
<protein>
    <submittedName>
        <fullName evidence="3">Parallel beta-helix repeat-containing protein</fullName>
    </submittedName>
</protein>
<evidence type="ECO:0000256" key="1">
    <source>
        <dbReference type="SAM" id="SignalP"/>
    </source>
</evidence>
<dbReference type="Gene3D" id="2.160.20.10">
    <property type="entry name" value="Single-stranded right-handed beta-helix, Pectin lyase-like"/>
    <property type="match status" value="2"/>
</dbReference>
<sequence>MKNAYISLFAAVWVLAELTPCLAAGREIFVSATSSPGGDGSRGAPFQSPVQARDWIRNERKAGKLSPGESVTVLLAPGDYRLEATFELEAGDGGVSGAPVIYRAEKQGAARVFGGLILSGVSFQPVRDEGILARLDPSVREKIVCCQLPAEVPLPAYPDAFVGMPPAPWLYFDGRQMPLARWPNVDAANGGWSVFSKVVDNGLPKAESPDPHAQKLHPGAFVCDDPRVGRWSLADGVWLMGYWTHDWAEQVIRVAGYGKDDGVITLAAPHEFGIMAGNWGGKKERRFFAFNVLEELDAPGEWYVDRKSRVLYFYPPRSLDQGGPVLATMTSPLLRIRNAAYIKFEGIRFEYTHAHGVAIDQSRNIELAGCVIANVAGTGVTVSGKDNVIRSCDLSDLGAGGIVMSGGNRKTLEPANNLAVNNHIHSYGLFKRTYAAGIVIEGCGQVAKHNLIREAPHNAILYTGNEHLIEWNEISRVVLESNDASALYTGRDWTTQGNVIRHNFIHDLGAGDSRITMGIYLDDCDSGDTIEGNILVRAGMAIFVGGGRDNAVSNNLVIDCSMGMHLDGRGVTRIQWSNPVDPSWALEAKAKALNYTQPPWSERYPHLASIMREDPQLPLYDSFERNVFVNCTDDVCELDSVVLGMLDRVRIASNLVVNTTGEPSLAKPPVYKGFEYLAGTPEKPVDLGFGNAKSGNYTLRKGSLLLEKVPGFQPIPFEKIGLYRDTYRPNLPNREPVGAMQ</sequence>
<dbReference type="EMBL" id="BDCO01000002">
    <property type="protein sequence ID" value="GAT34667.1"/>
    <property type="molecule type" value="Genomic_DNA"/>
</dbReference>
<dbReference type="InterPro" id="IPR006626">
    <property type="entry name" value="PbH1"/>
</dbReference>
<dbReference type="AlphaFoldDB" id="A0A146GDD1"/>
<evidence type="ECO:0000259" key="2">
    <source>
        <dbReference type="Pfam" id="PF13229"/>
    </source>
</evidence>
<feature type="domain" description="Right handed beta helix" evidence="2">
    <location>
        <begin position="436"/>
        <end position="570"/>
    </location>
</feature>
<feature type="signal peptide" evidence="1">
    <location>
        <begin position="1"/>
        <end position="23"/>
    </location>
</feature>
<dbReference type="PANTHER" id="PTHR36453:SF1">
    <property type="entry name" value="RIGHT HANDED BETA HELIX DOMAIN-CONTAINING PROTEIN"/>
    <property type="match status" value="1"/>
</dbReference>
<feature type="domain" description="Right handed beta helix" evidence="2">
    <location>
        <begin position="335"/>
        <end position="423"/>
    </location>
</feature>
<name>A0A146GDD1_TERSA</name>
<comment type="caution">
    <text evidence="3">The sequence shown here is derived from an EMBL/GenBank/DDBJ whole genome shotgun (WGS) entry which is preliminary data.</text>
</comment>
<dbReference type="SMART" id="SM00710">
    <property type="entry name" value="PbH1"/>
    <property type="match status" value="6"/>
</dbReference>
<dbReference type="Proteomes" id="UP000076023">
    <property type="component" value="Unassembled WGS sequence"/>
</dbReference>
<dbReference type="RefSeq" id="WP_075080280.1">
    <property type="nucleotide sequence ID" value="NZ_BDCO01000002.1"/>
</dbReference>
<dbReference type="InterPro" id="IPR012334">
    <property type="entry name" value="Pectin_lyas_fold"/>
</dbReference>
<proteinExistence type="predicted"/>
<keyword evidence="4" id="KW-1185">Reference proteome</keyword>
<dbReference type="InterPro" id="IPR011050">
    <property type="entry name" value="Pectin_lyase_fold/virulence"/>
</dbReference>
<organism evidence="3 4">
    <name type="scientific">Terrimicrobium sacchariphilum</name>
    <dbReference type="NCBI Taxonomy" id="690879"/>
    <lineage>
        <taxon>Bacteria</taxon>
        <taxon>Pseudomonadati</taxon>
        <taxon>Verrucomicrobiota</taxon>
        <taxon>Terrimicrobiia</taxon>
        <taxon>Terrimicrobiales</taxon>
        <taxon>Terrimicrobiaceae</taxon>
        <taxon>Terrimicrobium</taxon>
    </lineage>
</organism>
<evidence type="ECO:0000313" key="3">
    <source>
        <dbReference type="EMBL" id="GAT34667.1"/>
    </source>
</evidence>
<dbReference type="Pfam" id="PF13229">
    <property type="entry name" value="Beta_helix"/>
    <property type="match status" value="2"/>
</dbReference>
<evidence type="ECO:0000313" key="4">
    <source>
        <dbReference type="Proteomes" id="UP000076023"/>
    </source>
</evidence>
<dbReference type="InterPro" id="IPR039448">
    <property type="entry name" value="Beta_helix"/>
</dbReference>
<reference evidence="4" key="1">
    <citation type="journal article" date="2017" name="Genome Announc.">
        <title>Draft Genome Sequence of Terrimicrobium sacchariphilum NM-5T, a Facultative Anaerobic Soil Bacterium of the Class Spartobacteria.</title>
        <authorList>
            <person name="Qiu Y.L."/>
            <person name="Tourlousse D.M."/>
            <person name="Matsuura N."/>
            <person name="Ohashi A."/>
            <person name="Sekiguchi Y."/>
        </authorList>
    </citation>
    <scope>NUCLEOTIDE SEQUENCE [LARGE SCALE GENOMIC DNA]</scope>
    <source>
        <strain evidence="4">NM-5</strain>
    </source>
</reference>
<dbReference type="STRING" id="690879.TSACC_23099"/>
<dbReference type="PANTHER" id="PTHR36453">
    <property type="entry name" value="SECRETED PROTEIN-RELATED"/>
    <property type="match status" value="1"/>
</dbReference>
<gene>
    <name evidence="3" type="ORF">TSACC_23099</name>
</gene>